<dbReference type="PANTHER" id="PTHR37164:SF1">
    <property type="entry name" value="BACTERIOHEMERYTHRIN"/>
    <property type="match status" value="1"/>
</dbReference>
<dbReference type="AlphaFoldDB" id="A0A7K1KJX2"/>
<comment type="similarity">
    <text evidence="1">Belongs to the hemerythrin family.</text>
</comment>
<reference evidence="5 6" key="1">
    <citation type="submission" date="2019-11" db="EMBL/GenBank/DDBJ databases">
        <title>Pseudodesulfovibrio alkaliphilus, sp. nov., an alkaliphilic sulfate-reducing bacteria from mud volcano of Taman peninsula, Russia.</title>
        <authorList>
            <person name="Frolova A."/>
            <person name="Merkel A.Y."/>
            <person name="Slobodkin A.I."/>
        </authorList>
    </citation>
    <scope>NUCLEOTIDE SEQUENCE [LARGE SCALE GENOMIC DNA]</scope>
    <source>
        <strain evidence="5 6">F-1</strain>
    </source>
</reference>
<dbReference type="Pfam" id="PF01814">
    <property type="entry name" value="Hemerythrin"/>
    <property type="match status" value="1"/>
</dbReference>
<dbReference type="Gene3D" id="1.20.120.50">
    <property type="entry name" value="Hemerythrin-like"/>
    <property type="match status" value="1"/>
</dbReference>
<accession>A0A7K1KJX2</accession>
<evidence type="ECO:0000256" key="1">
    <source>
        <dbReference type="ARBA" id="ARBA00010587"/>
    </source>
</evidence>
<keyword evidence="3" id="KW-0408">Iron</keyword>
<organism evidence="5 6">
    <name type="scientific">Pseudodesulfovibrio alkaliphilus</name>
    <dbReference type="NCBI Taxonomy" id="2661613"/>
    <lineage>
        <taxon>Bacteria</taxon>
        <taxon>Pseudomonadati</taxon>
        <taxon>Thermodesulfobacteriota</taxon>
        <taxon>Desulfovibrionia</taxon>
        <taxon>Desulfovibrionales</taxon>
        <taxon>Desulfovibrionaceae</taxon>
    </lineage>
</organism>
<evidence type="ECO:0000256" key="2">
    <source>
        <dbReference type="ARBA" id="ARBA00022723"/>
    </source>
</evidence>
<keyword evidence="2" id="KW-0479">Metal-binding</keyword>
<dbReference type="Proteomes" id="UP000461162">
    <property type="component" value="Unassembled WGS sequence"/>
</dbReference>
<proteinExistence type="inferred from homology"/>
<dbReference type="InterPro" id="IPR050669">
    <property type="entry name" value="Hemerythrin"/>
</dbReference>
<dbReference type="GO" id="GO:0046872">
    <property type="term" value="F:metal ion binding"/>
    <property type="evidence" value="ECO:0007669"/>
    <property type="project" value="UniProtKB-KW"/>
</dbReference>
<dbReference type="NCBIfam" id="NF033749">
    <property type="entry name" value="bact_hemeryth"/>
    <property type="match status" value="1"/>
</dbReference>
<keyword evidence="6" id="KW-1185">Reference proteome</keyword>
<sequence>MTSRLNLAGFTQEYIVGIEELDEQHKTFFTLLDKIGKAAPDMYRPLDEDEADAVIDVLNELRDYALLHFRTEEGYMQEIDYPGLAGQKREHNRFITDVIRMERELMNGTAMPAITIRNFMHDWYRDHILNLDKPFGQAYKKIKG</sequence>
<dbReference type="EMBL" id="WODC01000001">
    <property type="protein sequence ID" value="MUM76374.1"/>
    <property type="molecule type" value="Genomic_DNA"/>
</dbReference>
<name>A0A7K1KJX2_9BACT</name>
<evidence type="ECO:0000259" key="4">
    <source>
        <dbReference type="Pfam" id="PF01814"/>
    </source>
</evidence>
<evidence type="ECO:0000313" key="6">
    <source>
        <dbReference type="Proteomes" id="UP000461162"/>
    </source>
</evidence>
<dbReference type="InterPro" id="IPR035938">
    <property type="entry name" value="Hemerythrin-like_sf"/>
</dbReference>
<gene>
    <name evidence="5" type="ORF">GKC30_01855</name>
</gene>
<dbReference type="SUPFAM" id="SSF47188">
    <property type="entry name" value="Hemerythrin-like"/>
    <property type="match status" value="1"/>
</dbReference>
<evidence type="ECO:0000256" key="3">
    <source>
        <dbReference type="ARBA" id="ARBA00023004"/>
    </source>
</evidence>
<feature type="domain" description="Hemerythrin-like" evidence="4">
    <location>
        <begin position="17"/>
        <end position="130"/>
    </location>
</feature>
<dbReference type="CDD" id="cd12107">
    <property type="entry name" value="Hemerythrin"/>
    <property type="match status" value="1"/>
</dbReference>
<comment type="caution">
    <text evidence="5">The sequence shown here is derived from an EMBL/GenBank/DDBJ whole genome shotgun (WGS) entry which is preliminary data.</text>
</comment>
<dbReference type="InterPro" id="IPR012827">
    <property type="entry name" value="Hemerythrin_metal-bd"/>
</dbReference>
<dbReference type="RefSeq" id="WP_155931937.1">
    <property type="nucleotide sequence ID" value="NZ_WODC01000001.1"/>
</dbReference>
<dbReference type="PANTHER" id="PTHR37164">
    <property type="entry name" value="BACTERIOHEMERYTHRIN"/>
    <property type="match status" value="1"/>
</dbReference>
<evidence type="ECO:0000313" key="5">
    <source>
        <dbReference type="EMBL" id="MUM76374.1"/>
    </source>
</evidence>
<dbReference type="NCBIfam" id="TIGR02481">
    <property type="entry name" value="hemeryth_dom"/>
    <property type="match status" value="1"/>
</dbReference>
<dbReference type="InterPro" id="IPR012312">
    <property type="entry name" value="Hemerythrin-like"/>
</dbReference>
<protein>
    <submittedName>
        <fullName evidence="5">Bacteriohemerythrin</fullName>
    </submittedName>
</protein>